<dbReference type="RefSeq" id="XP_003957003.1">
    <property type="nucleotide sequence ID" value="XM_003956954.1"/>
</dbReference>
<dbReference type="GO" id="GO:0006271">
    <property type="term" value="P:DNA strand elongation involved in DNA replication"/>
    <property type="evidence" value="ECO:0007669"/>
    <property type="project" value="EnsemblFungi"/>
</dbReference>
<dbReference type="FunFam" id="2.40.50.140:FF:000368">
    <property type="entry name" value="Mcm10p"/>
    <property type="match status" value="1"/>
</dbReference>
<evidence type="ECO:0000256" key="7">
    <source>
        <dbReference type="ARBA" id="ARBA00023242"/>
    </source>
</evidence>
<name>H2AU18_KAZAF</name>
<dbReference type="Pfam" id="PF09329">
    <property type="entry name" value="zf-primase"/>
    <property type="match status" value="1"/>
</dbReference>
<evidence type="ECO:0000256" key="4">
    <source>
        <dbReference type="ARBA" id="ARBA00022723"/>
    </source>
</evidence>
<dbReference type="Gene3D" id="2.40.50.140">
    <property type="entry name" value="Nucleic acid-binding proteins"/>
    <property type="match status" value="1"/>
</dbReference>
<evidence type="ECO:0000313" key="13">
    <source>
        <dbReference type="Proteomes" id="UP000005220"/>
    </source>
</evidence>
<reference evidence="12 13" key="1">
    <citation type="journal article" date="2011" name="Proc. Natl. Acad. Sci. U.S.A.">
        <title>Evolutionary erosion of yeast sex chromosomes by mating-type switching accidents.</title>
        <authorList>
            <person name="Gordon J.L."/>
            <person name="Armisen D."/>
            <person name="Proux-Wera E."/>
            <person name="Oheigeartaigh S.S."/>
            <person name="Byrne K.P."/>
            <person name="Wolfe K.H."/>
        </authorList>
    </citation>
    <scope>NUCLEOTIDE SEQUENCE [LARGE SCALE GENOMIC DNA]</scope>
    <source>
        <strain evidence="13">ATCC 22294 / BCRC 22015 / CBS 2517 / CECT 1963 / NBRC 1671 / NRRL Y-8276</strain>
    </source>
</reference>
<evidence type="ECO:0000256" key="8">
    <source>
        <dbReference type="SAM" id="Coils"/>
    </source>
</evidence>
<dbReference type="GO" id="GO:1902969">
    <property type="term" value="P:mitotic DNA replication"/>
    <property type="evidence" value="ECO:0007669"/>
    <property type="project" value="EnsemblFungi"/>
</dbReference>
<dbReference type="GO" id="GO:0008270">
    <property type="term" value="F:zinc ion binding"/>
    <property type="evidence" value="ECO:0007669"/>
    <property type="project" value="UniProtKB-KW"/>
</dbReference>
<dbReference type="Proteomes" id="UP000005220">
    <property type="component" value="Chromosome 4"/>
</dbReference>
<keyword evidence="6" id="KW-0862">Zinc</keyword>
<evidence type="ECO:0000256" key="9">
    <source>
        <dbReference type="SAM" id="MobiDB-lite"/>
    </source>
</evidence>
<accession>H2AU18</accession>
<dbReference type="GO" id="GO:0043596">
    <property type="term" value="C:nuclear replication fork"/>
    <property type="evidence" value="ECO:0007669"/>
    <property type="project" value="TreeGrafter"/>
</dbReference>
<dbReference type="GO" id="GO:0000781">
    <property type="term" value="C:chromosome, telomeric region"/>
    <property type="evidence" value="ECO:0007669"/>
    <property type="project" value="GOC"/>
</dbReference>
<sequence length="584" mass="68639">MSDPREIAPNDLYQNITPDKEDARRIELELEKIENVKRDLLERLHRKKIEIERRDPNFTGVQVPASPVKKHELQLVEQKDQKLKNINRFEESNENPNELCLQQRFQKQTARLNDSNASTEYFMEKFRDAKRKEKVHIEKHESMMKSRVHTFNGIEPKNEYQHVIVDELEQYSNLWINKRYTPVSNLKSMLHEVKILRLNKLFAKVRPPKFEEPQYSNWVVVGIVSDKSDIKFTASNKPQKYLKFTLTDFKHKVDTYIFGKEGVERYYNLRIGDIIAVLNPEILPWRPSGKQNYIKSFNLRISHPYKCILEIGKSRDLARCPIVVRSTSKECGVPINKKVDRCCEYHREMEIRKGPSKRLDLSGQYALGAPTKLESQPALYRGHTAQNVKIQNFKLTPSYSQNNPHLIDKYGEKSKFFSNRNAAKAFFDDEFQNPDMISNLDNKRRKIMEQRKSNVLNRELDRLLRKDQDLEGKTREEVEKMKQTTQRTLQSGLFQKVGFDPTGGKISRILKNKERSKDGEPKFLSQKDRTVDDLMAFKKEYIILAPSKVDLLNKKNKREKVWQENFGQNKSNDNSESDSDLEIV</sequence>
<organism evidence="12 13">
    <name type="scientific">Kazachstania africana (strain ATCC 22294 / BCRC 22015 / CBS 2517 / CECT 1963 / NBRC 1671 / NRRL Y-8276)</name>
    <name type="common">Yeast</name>
    <name type="synonym">Kluyveromyces africanus</name>
    <dbReference type="NCBI Taxonomy" id="1071382"/>
    <lineage>
        <taxon>Eukaryota</taxon>
        <taxon>Fungi</taxon>
        <taxon>Dikarya</taxon>
        <taxon>Ascomycota</taxon>
        <taxon>Saccharomycotina</taxon>
        <taxon>Saccharomycetes</taxon>
        <taxon>Saccharomycetales</taxon>
        <taxon>Saccharomycetaceae</taxon>
        <taxon>Kazachstania</taxon>
    </lineage>
</organism>
<dbReference type="GO" id="GO:0003697">
    <property type="term" value="F:single-stranded DNA binding"/>
    <property type="evidence" value="ECO:0007669"/>
    <property type="project" value="EnsemblFungi"/>
</dbReference>
<dbReference type="PANTHER" id="PTHR13454">
    <property type="entry name" value="PROTEIN MCM10 HOMOLOG"/>
    <property type="match status" value="1"/>
</dbReference>
<evidence type="ECO:0000313" key="12">
    <source>
        <dbReference type="EMBL" id="CCF57868.1"/>
    </source>
</evidence>
<feature type="region of interest" description="Disordered" evidence="9">
    <location>
        <begin position="562"/>
        <end position="584"/>
    </location>
</feature>
<dbReference type="OrthoDB" id="273123at2759"/>
<dbReference type="GO" id="GO:0003688">
    <property type="term" value="F:DNA replication origin binding"/>
    <property type="evidence" value="ECO:0007669"/>
    <property type="project" value="EnsemblFungi"/>
</dbReference>
<keyword evidence="5" id="KW-0863">Zinc-finger</keyword>
<dbReference type="InParanoid" id="H2AU18"/>
<evidence type="ECO:0000256" key="2">
    <source>
        <dbReference type="ARBA" id="ARBA00009679"/>
    </source>
</evidence>
<dbReference type="STRING" id="1071382.H2AU18"/>
<keyword evidence="8" id="KW-0175">Coiled coil</keyword>
<feature type="domain" description="MCM10 OB-fold" evidence="11">
    <location>
        <begin position="171"/>
        <end position="283"/>
    </location>
</feature>
<dbReference type="AlphaFoldDB" id="H2AU18"/>
<proteinExistence type="inferred from homology"/>
<evidence type="ECO:0000259" key="10">
    <source>
        <dbReference type="Pfam" id="PF09329"/>
    </source>
</evidence>
<feature type="domain" description="Zinc finger Mcm10/DnaG-type" evidence="10">
    <location>
        <begin position="312"/>
        <end position="358"/>
    </location>
</feature>
<keyword evidence="7" id="KW-0539">Nucleus</keyword>
<dbReference type="FunCoup" id="H2AU18">
    <property type="interactions" value="67"/>
</dbReference>
<gene>
    <name evidence="12" type="primary">KAFR0D02210</name>
    <name evidence="12" type="ORF">KAFR_0D02210</name>
</gene>
<dbReference type="InterPro" id="IPR055065">
    <property type="entry name" value="OB_MCM10"/>
</dbReference>
<dbReference type="KEGG" id="kaf:KAFR_0D02210"/>
<comment type="similarity">
    <text evidence="2">Belongs to the MCM10 family.</text>
</comment>
<keyword evidence="3" id="KW-0235">DNA replication</keyword>
<keyword evidence="4" id="KW-0479">Metal-binding</keyword>
<evidence type="ECO:0000256" key="3">
    <source>
        <dbReference type="ARBA" id="ARBA00022705"/>
    </source>
</evidence>
<dbReference type="Pfam" id="PF22379">
    <property type="entry name" value="OB_MCM10"/>
    <property type="match status" value="1"/>
</dbReference>
<feature type="compositionally biased region" description="Acidic residues" evidence="9">
    <location>
        <begin position="575"/>
        <end position="584"/>
    </location>
</feature>
<protein>
    <submittedName>
        <fullName evidence="12">Uncharacterized protein</fullName>
    </submittedName>
</protein>
<dbReference type="GO" id="GO:0000727">
    <property type="term" value="P:double-strand break repair via break-induced replication"/>
    <property type="evidence" value="ECO:0007669"/>
    <property type="project" value="EnsemblFungi"/>
</dbReference>
<dbReference type="InterPro" id="IPR012340">
    <property type="entry name" value="NA-bd_OB-fold"/>
</dbReference>
<dbReference type="InterPro" id="IPR015408">
    <property type="entry name" value="Znf_Mcm10/DnaG"/>
</dbReference>
<feature type="coiled-coil region" evidence="8">
    <location>
        <begin position="23"/>
        <end position="50"/>
    </location>
</feature>
<evidence type="ECO:0000259" key="11">
    <source>
        <dbReference type="Pfam" id="PF22379"/>
    </source>
</evidence>
<dbReference type="eggNOG" id="KOG3056">
    <property type="taxonomic scope" value="Eukaryota"/>
</dbReference>
<comment type="subcellular location">
    <subcellularLocation>
        <location evidence="1">Nucleus</location>
    </subcellularLocation>
</comment>
<dbReference type="HOGENOM" id="CLU_036499_0_0_1"/>
<keyword evidence="13" id="KW-1185">Reference proteome</keyword>
<evidence type="ECO:0000256" key="5">
    <source>
        <dbReference type="ARBA" id="ARBA00022771"/>
    </source>
</evidence>
<dbReference type="SUPFAM" id="SSF50249">
    <property type="entry name" value="Nucleic acid-binding proteins"/>
    <property type="match status" value="1"/>
</dbReference>
<dbReference type="GO" id="GO:0030466">
    <property type="term" value="P:silent mating-type cassette heterochromatin formation"/>
    <property type="evidence" value="ECO:0007669"/>
    <property type="project" value="EnsemblFungi"/>
</dbReference>
<dbReference type="GO" id="GO:0006270">
    <property type="term" value="P:DNA replication initiation"/>
    <property type="evidence" value="ECO:0007669"/>
    <property type="project" value="EnsemblFungi"/>
</dbReference>
<evidence type="ECO:0000256" key="1">
    <source>
        <dbReference type="ARBA" id="ARBA00004123"/>
    </source>
</evidence>
<dbReference type="GO" id="GO:0031509">
    <property type="term" value="P:subtelomeric heterochromatin formation"/>
    <property type="evidence" value="ECO:0007669"/>
    <property type="project" value="EnsemblFungi"/>
</dbReference>
<evidence type="ECO:0000256" key="6">
    <source>
        <dbReference type="ARBA" id="ARBA00022833"/>
    </source>
</evidence>
<dbReference type="PANTHER" id="PTHR13454:SF11">
    <property type="entry name" value="PROTEIN MCM10 HOMOLOG"/>
    <property type="match status" value="1"/>
</dbReference>
<dbReference type="EMBL" id="HE650824">
    <property type="protein sequence ID" value="CCF57868.1"/>
    <property type="molecule type" value="Genomic_DNA"/>
</dbReference>
<dbReference type="InterPro" id="IPR040184">
    <property type="entry name" value="Mcm10"/>
</dbReference>
<dbReference type="GeneID" id="13885826"/>